<organism evidence="4 5">
    <name type="scientific">Babesia gibsoni</name>
    <dbReference type="NCBI Taxonomy" id="33632"/>
    <lineage>
        <taxon>Eukaryota</taxon>
        <taxon>Sar</taxon>
        <taxon>Alveolata</taxon>
        <taxon>Apicomplexa</taxon>
        <taxon>Aconoidasida</taxon>
        <taxon>Piroplasmida</taxon>
        <taxon>Babesiidae</taxon>
        <taxon>Babesia</taxon>
    </lineage>
</organism>
<evidence type="ECO:0000313" key="4">
    <source>
        <dbReference type="EMBL" id="KAK1442151.1"/>
    </source>
</evidence>
<dbReference type="AlphaFoldDB" id="A0AAD8LNS8"/>
<dbReference type="SMART" id="SM00316">
    <property type="entry name" value="S1"/>
    <property type="match status" value="1"/>
</dbReference>
<dbReference type="Proteomes" id="UP001230268">
    <property type="component" value="Unassembled WGS sequence"/>
</dbReference>
<dbReference type="GO" id="GO:0003676">
    <property type="term" value="F:nucleic acid binding"/>
    <property type="evidence" value="ECO:0007669"/>
    <property type="project" value="InterPro"/>
</dbReference>
<gene>
    <name evidence="4" type="ORF">BgAZ_401810</name>
</gene>
<evidence type="ECO:0000256" key="1">
    <source>
        <dbReference type="ARBA" id="ARBA00004604"/>
    </source>
</evidence>
<reference evidence="4" key="1">
    <citation type="submission" date="2023-08" db="EMBL/GenBank/DDBJ databases">
        <title>Draft sequence of the Babesia gibsoni genome.</title>
        <authorList>
            <person name="Yamagishi J.Y."/>
            <person name="Xuan X.X."/>
        </authorList>
    </citation>
    <scope>NUCLEOTIDE SEQUENCE</scope>
    <source>
        <strain evidence="4">Azabu</strain>
    </source>
</reference>
<dbReference type="InterPro" id="IPR039771">
    <property type="entry name" value="Csl4"/>
</dbReference>
<evidence type="ECO:0000256" key="2">
    <source>
        <dbReference type="ARBA" id="ARBA00022835"/>
    </source>
</evidence>
<dbReference type="GO" id="GO:0006396">
    <property type="term" value="P:RNA processing"/>
    <property type="evidence" value="ECO:0007669"/>
    <property type="project" value="InterPro"/>
</dbReference>
<accession>A0AAD8LNS8</accession>
<keyword evidence="2" id="KW-0271">Exosome</keyword>
<protein>
    <submittedName>
        <fullName evidence="4">Exosome complex component Csl4 like protein</fullName>
    </submittedName>
</protein>
<dbReference type="SUPFAM" id="SSF50249">
    <property type="entry name" value="Nucleic acid-binding proteins"/>
    <property type="match status" value="1"/>
</dbReference>
<comment type="subcellular location">
    <subcellularLocation>
        <location evidence="1">Nucleus</location>
        <location evidence="1">Nucleolus</location>
    </subcellularLocation>
</comment>
<dbReference type="GO" id="GO:0000176">
    <property type="term" value="C:nuclear exosome (RNase complex)"/>
    <property type="evidence" value="ECO:0007669"/>
    <property type="project" value="TreeGrafter"/>
</dbReference>
<name>A0AAD8LNS8_BABGI</name>
<sequence>MADNLVFPGTCLGPVGECSQEDNVHVLDTLVYSTVLGTRVSEPSPGSNTATKAVRSLGGVLPFIGAVVFAQVCKISRKQAECNIFAIEGKLVQEGYKGVIMSTGIHESKTIDNTIYEWFRPGDIVKAKVISDSDVKQLVLSTAQQDLGVVKIQSDEAMIPISWKFFLGAKSGRVEKR</sequence>
<feature type="domain" description="S1 motif" evidence="3">
    <location>
        <begin position="65"/>
        <end position="143"/>
    </location>
</feature>
<dbReference type="GO" id="GO:0005737">
    <property type="term" value="C:cytoplasm"/>
    <property type="evidence" value="ECO:0007669"/>
    <property type="project" value="TreeGrafter"/>
</dbReference>
<comment type="caution">
    <text evidence="4">The sequence shown here is derived from an EMBL/GenBank/DDBJ whole genome shotgun (WGS) entry which is preliminary data.</text>
</comment>
<dbReference type="InterPro" id="IPR012340">
    <property type="entry name" value="NA-bd_OB-fold"/>
</dbReference>
<evidence type="ECO:0000259" key="3">
    <source>
        <dbReference type="PROSITE" id="PS50126"/>
    </source>
</evidence>
<dbReference type="GO" id="GO:0005730">
    <property type="term" value="C:nucleolus"/>
    <property type="evidence" value="ECO:0007669"/>
    <property type="project" value="UniProtKB-SubCell"/>
</dbReference>
<evidence type="ECO:0000313" key="5">
    <source>
        <dbReference type="Proteomes" id="UP001230268"/>
    </source>
</evidence>
<dbReference type="PROSITE" id="PS50126">
    <property type="entry name" value="S1"/>
    <property type="match status" value="1"/>
</dbReference>
<dbReference type="InterPro" id="IPR003029">
    <property type="entry name" value="S1_domain"/>
</dbReference>
<dbReference type="PANTHER" id="PTHR12686:SF8">
    <property type="entry name" value="EXOSOME COMPLEX COMPONENT CSL4"/>
    <property type="match status" value="1"/>
</dbReference>
<proteinExistence type="predicted"/>
<dbReference type="PANTHER" id="PTHR12686">
    <property type="entry name" value="3'-5' EXORIBONUCLEASE CSL4-RELATED"/>
    <property type="match status" value="1"/>
</dbReference>
<dbReference type="EMBL" id="JAVEPI010000004">
    <property type="protein sequence ID" value="KAK1442151.1"/>
    <property type="molecule type" value="Genomic_DNA"/>
</dbReference>
<keyword evidence="5" id="KW-1185">Reference proteome</keyword>
<dbReference type="Gene3D" id="2.40.50.140">
    <property type="entry name" value="Nucleic acid-binding proteins"/>
    <property type="match status" value="1"/>
</dbReference>